<keyword evidence="2" id="KW-0238">DNA-binding</keyword>
<dbReference type="InParanoid" id="A0A4R2PSX8"/>
<dbReference type="Gene3D" id="2.60.120.10">
    <property type="entry name" value="Jelly Rolls"/>
    <property type="match status" value="1"/>
</dbReference>
<dbReference type="InterPro" id="IPR036390">
    <property type="entry name" value="WH_DNA-bd_sf"/>
</dbReference>
<dbReference type="CDD" id="cd00092">
    <property type="entry name" value="HTH_CRP"/>
    <property type="match status" value="1"/>
</dbReference>
<gene>
    <name evidence="5" type="ORF">EV659_101112</name>
</gene>
<dbReference type="Pfam" id="PF00027">
    <property type="entry name" value="cNMP_binding"/>
    <property type="match status" value="1"/>
</dbReference>
<dbReference type="AlphaFoldDB" id="A0A4R2PSX8"/>
<reference evidence="5 6" key="1">
    <citation type="submission" date="2019-03" db="EMBL/GenBank/DDBJ databases">
        <title>Genomic Encyclopedia of Type Strains, Phase IV (KMG-IV): sequencing the most valuable type-strain genomes for metagenomic binning, comparative biology and taxonomic classification.</title>
        <authorList>
            <person name="Goeker M."/>
        </authorList>
    </citation>
    <scope>NUCLEOTIDE SEQUENCE [LARGE SCALE GENOMIC DNA]</scope>
    <source>
        <strain evidence="5 6">DSM 2132</strain>
    </source>
</reference>
<organism evidence="5 6">
    <name type="scientific">Rhodothalassium salexigens DSM 2132</name>
    <dbReference type="NCBI Taxonomy" id="1188247"/>
    <lineage>
        <taxon>Bacteria</taxon>
        <taxon>Pseudomonadati</taxon>
        <taxon>Pseudomonadota</taxon>
        <taxon>Alphaproteobacteria</taxon>
        <taxon>Rhodothalassiales</taxon>
        <taxon>Rhodothalassiaceae</taxon>
        <taxon>Rhodothalassium</taxon>
    </lineage>
</organism>
<dbReference type="PROSITE" id="PS51063">
    <property type="entry name" value="HTH_CRP_2"/>
    <property type="match status" value="1"/>
</dbReference>
<dbReference type="GO" id="GO:0003677">
    <property type="term" value="F:DNA binding"/>
    <property type="evidence" value="ECO:0007669"/>
    <property type="project" value="UniProtKB-KW"/>
</dbReference>
<evidence type="ECO:0000256" key="1">
    <source>
        <dbReference type="ARBA" id="ARBA00023015"/>
    </source>
</evidence>
<dbReference type="SUPFAM" id="SSF46785">
    <property type="entry name" value="Winged helix' DNA-binding domain"/>
    <property type="match status" value="1"/>
</dbReference>
<evidence type="ECO:0000256" key="2">
    <source>
        <dbReference type="ARBA" id="ARBA00023125"/>
    </source>
</evidence>
<dbReference type="InterPro" id="IPR000595">
    <property type="entry name" value="cNMP-bd_dom"/>
</dbReference>
<dbReference type="InterPro" id="IPR014710">
    <property type="entry name" value="RmlC-like_jellyroll"/>
</dbReference>
<dbReference type="Proteomes" id="UP000295399">
    <property type="component" value="Unassembled WGS sequence"/>
</dbReference>
<evidence type="ECO:0000313" key="6">
    <source>
        <dbReference type="Proteomes" id="UP000295399"/>
    </source>
</evidence>
<keyword evidence="3" id="KW-0804">Transcription</keyword>
<dbReference type="GO" id="GO:0005829">
    <property type="term" value="C:cytosol"/>
    <property type="evidence" value="ECO:0007669"/>
    <property type="project" value="TreeGrafter"/>
</dbReference>
<dbReference type="PRINTS" id="PR00034">
    <property type="entry name" value="HTHCRP"/>
</dbReference>
<evidence type="ECO:0000256" key="3">
    <source>
        <dbReference type="ARBA" id="ARBA00023163"/>
    </source>
</evidence>
<dbReference type="InterPro" id="IPR012318">
    <property type="entry name" value="HTH_CRP"/>
</dbReference>
<dbReference type="SUPFAM" id="SSF51206">
    <property type="entry name" value="cAMP-binding domain-like"/>
    <property type="match status" value="1"/>
</dbReference>
<proteinExistence type="predicted"/>
<accession>A0A4R2PSX8</accession>
<dbReference type="InterPro" id="IPR018490">
    <property type="entry name" value="cNMP-bd_dom_sf"/>
</dbReference>
<dbReference type="InterPro" id="IPR036388">
    <property type="entry name" value="WH-like_DNA-bd_sf"/>
</dbReference>
<evidence type="ECO:0000313" key="5">
    <source>
        <dbReference type="EMBL" id="TCP38214.1"/>
    </source>
</evidence>
<dbReference type="InterPro" id="IPR050397">
    <property type="entry name" value="Env_Response_Regulators"/>
</dbReference>
<dbReference type="RefSeq" id="WP_132706501.1">
    <property type="nucleotide sequence ID" value="NZ_JACIGF010000001.1"/>
</dbReference>
<feature type="domain" description="HTH crp-type" evidence="4">
    <location>
        <begin position="152"/>
        <end position="225"/>
    </location>
</feature>
<keyword evidence="6" id="KW-1185">Reference proteome</keyword>
<protein>
    <submittedName>
        <fullName evidence="5">Crp/Fnr family transcriptional regulator</fullName>
    </submittedName>
</protein>
<evidence type="ECO:0000259" key="4">
    <source>
        <dbReference type="PROSITE" id="PS51063"/>
    </source>
</evidence>
<dbReference type="OrthoDB" id="667966at2"/>
<name>A0A4R2PSX8_RHOSA</name>
<sequence>MKQNDKICYGTSVSGKTAAASTPLALSQLVNHRLGPAVVREYPRAAVLYGQEEHCTSVYQVLSGAVKTYRTDLDGSEHVTRFALANDVIGLLDHSRHLETAETTCQTTLRIWPRARLDALLAQDPRVAGDLWRATHAALDHAYRQLAIIGRKPTMERVAWFLLDLAARYRGQNRHPTLRIAMTRRDIADYLGLSTETVCRCLTRLRARRVIDTPKWDLVVLRDPAALEALCLTEPAETADDPDDDTLRLGRAARV</sequence>
<keyword evidence="1" id="KW-0805">Transcription regulation</keyword>
<dbReference type="CDD" id="cd00038">
    <property type="entry name" value="CAP_ED"/>
    <property type="match status" value="1"/>
</dbReference>
<comment type="caution">
    <text evidence="5">The sequence shown here is derived from an EMBL/GenBank/DDBJ whole genome shotgun (WGS) entry which is preliminary data.</text>
</comment>
<dbReference type="GO" id="GO:0003700">
    <property type="term" value="F:DNA-binding transcription factor activity"/>
    <property type="evidence" value="ECO:0007669"/>
    <property type="project" value="TreeGrafter"/>
</dbReference>
<dbReference type="EMBL" id="SLXO01000001">
    <property type="protein sequence ID" value="TCP38214.1"/>
    <property type="molecule type" value="Genomic_DNA"/>
</dbReference>
<dbReference type="Gene3D" id="1.10.10.10">
    <property type="entry name" value="Winged helix-like DNA-binding domain superfamily/Winged helix DNA-binding domain"/>
    <property type="match status" value="1"/>
</dbReference>
<dbReference type="Pfam" id="PF13545">
    <property type="entry name" value="HTH_Crp_2"/>
    <property type="match status" value="1"/>
</dbReference>
<dbReference type="PANTHER" id="PTHR24567">
    <property type="entry name" value="CRP FAMILY TRANSCRIPTIONAL REGULATORY PROTEIN"/>
    <property type="match status" value="1"/>
</dbReference>
<dbReference type="PANTHER" id="PTHR24567:SF75">
    <property type="entry name" value="FUMARATE AND NITRATE REDUCTION REGULATORY PROTEIN"/>
    <property type="match status" value="1"/>
</dbReference>
<dbReference type="SMART" id="SM00419">
    <property type="entry name" value="HTH_CRP"/>
    <property type="match status" value="1"/>
</dbReference>